<protein>
    <submittedName>
        <fullName evidence="1">Uncharacterized protein</fullName>
    </submittedName>
</protein>
<evidence type="ECO:0000313" key="1">
    <source>
        <dbReference type="EMBL" id="KKN10371.1"/>
    </source>
</evidence>
<sequence>MKIFRATIVTLTNASDEGVEFEAHVYVNRGWINTNSQWVMYKTRKAAKKRAERVATELGISLKWEEG</sequence>
<comment type="caution">
    <text evidence="1">The sequence shown here is derived from an EMBL/GenBank/DDBJ whole genome shotgun (WGS) entry which is preliminary data.</text>
</comment>
<reference evidence="1" key="1">
    <citation type="journal article" date="2015" name="Nature">
        <title>Complex archaea that bridge the gap between prokaryotes and eukaryotes.</title>
        <authorList>
            <person name="Spang A."/>
            <person name="Saw J.H."/>
            <person name="Jorgensen S.L."/>
            <person name="Zaremba-Niedzwiedzka K."/>
            <person name="Martijn J."/>
            <person name="Lind A.E."/>
            <person name="van Eijk R."/>
            <person name="Schleper C."/>
            <person name="Guy L."/>
            <person name="Ettema T.J."/>
        </authorList>
    </citation>
    <scope>NUCLEOTIDE SEQUENCE</scope>
</reference>
<accession>A0A0F9QB41</accession>
<name>A0A0F9QB41_9ZZZZ</name>
<dbReference type="EMBL" id="LAZR01004250">
    <property type="protein sequence ID" value="KKN10371.1"/>
    <property type="molecule type" value="Genomic_DNA"/>
</dbReference>
<organism evidence="1">
    <name type="scientific">marine sediment metagenome</name>
    <dbReference type="NCBI Taxonomy" id="412755"/>
    <lineage>
        <taxon>unclassified sequences</taxon>
        <taxon>metagenomes</taxon>
        <taxon>ecological metagenomes</taxon>
    </lineage>
</organism>
<dbReference type="AlphaFoldDB" id="A0A0F9QB41"/>
<gene>
    <name evidence="1" type="ORF">LCGC14_1037320</name>
</gene>
<proteinExistence type="predicted"/>